<keyword evidence="3" id="KW-1185">Reference proteome</keyword>
<dbReference type="AlphaFoldDB" id="A0A841RB93"/>
<gene>
    <name evidence="2" type="ORF">HNR50_002180</name>
</gene>
<reference evidence="2 3" key="1">
    <citation type="submission" date="2020-08" db="EMBL/GenBank/DDBJ databases">
        <title>Genomic Encyclopedia of Type Strains, Phase IV (KMG-IV): sequencing the most valuable type-strain genomes for metagenomic binning, comparative biology and taxonomic classification.</title>
        <authorList>
            <person name="Goeker M."/>
        </authorList>
    </citation>
    <scope>NUCLEOTIDE SEQUENCE [LARGE SCALE GENOMIC DNA]</scope>
    <source>
        <strain evidence="2 3">DSM 2461</strain>
    </source>
</reference>
<keyword evidence="1" id="KW-0472">Membrane</keyword>
<evidence type="ECO:0000313" key="2">
    <source>
        <dbReference type="EMBL" id="MBB6480517.1"/>
    </source>
</evidence>
<feature type="transmembrane region" description="Helical" evidence="1">
    <location>
        <begin position="51"/>
        <end position="71"/>
    </location>
</feature>
<dbReference type="EMBL" id="JACHGJ010000003">
    <property type="protein sequence ID" value="MBB6480517.1"/>
    <property type="molecule type" value="Genomic_DNA"/>
</dbReference>
<name>A0A841RB93_9SPIO</name>
<protein>
    <submittedName>
        <fullName evidence="2">Putative membrane protein</fullName>
    </submittedName>
</protein>
<comment type="caution">
    <text evidence="2">The sequence shown here is derived from an EMBL/GenBank/DDBJ whole genome shotgun (WGS) entry which is preliminary data.</text>
</comment>
<evidence type="ECO:0000313" key="3">
    <source>
        <dbReference type="Proteomes" id="UP000587760"/>
    </source>
</evidence>
<feature type="transmembrane region" description="Helical" evidence="1">
    <location>
        <begin position="6"/>
        <end position="39"/>
    </location>
</feature>
<dbReference type="RefSeq" id="WP_184746776.1">
    <property type="nucleotide sequence ID" value="NZ_JACHGJ010000003.1"/>
</dbReference>
<feature type="transmembrane region" description="Helical" evidence="1">
    <location>
        <begin position="83"/>
        <end position="105"/>
    </location>
</feature>
<accession>A0A841RB93</accession>
<organism evidence="2 3">
    <name type="scientific">Spirochaeta isovalerica</name>
    <dbReference type="NCBI Taxonomy" id="150"/>
    <lineage>
        <taxon>Bacteria</taxon>
        <taxon>Pseudomonadati</taxon>
        <taxon>Spirochaetota</taxon>
        <taxon>Spirochaetia</taxon>
        <taxon>Spirochaetales</taxon>
        <taxon>Spirochaetaceae</taxon>
        <taxon>Spirochaeta</taxon>
    </lineage>
</organism>
<evidence type="ECO:0000256" key="1">
    <source>
        <dbReference type="SAM" id="Phobius"/>
    </source>
</evidence>
<dbReference type="Proteomes" id="UP000587760">
    <property type="component" value="Unassembled WGS sequence"/>
</dbReference>
<sequence length="115" mass="12806">MNWKKIMFIVGTVALIIGAVDPLEGSVVILAGSILVFISARLTGDPFRKQFLIAMIMIFAGVFLMFLFSWLGGFGGDDSILPWWMIFLIIPYPAGWIMTLVVLIIRAVKKRKGTL</sequence>
<keyword evidence="1" id="KW-0812">Transmembrane</keyword>
<keyword evidence="1" id="KW-1133">Transmembrane helix</keyword>
<proteinExistence type="predicted"/>